<feature type="compositionally biased region" description="Basic and acidic residues" evidence="1">
    <location>
        <begin position="320"/>
        <end position="339"/>
    </location>
</feature>
<gene>
    <name evidence="2" type="ORF">GSOID_T00017426001</name>
</gene>
<name>E4XQC3_OIKDI</name>
<feature type="compositionally biased region" description="Basic and acidic residues" evidence="1">
    <location>
        <begin position="291"/>
        <end position="300"/>
    </location>
</feature>
<dbReference type="InParanoid" id="E4XQC3"/>
<protein>
    <submittedName>
        <fullName evidence="2">Uncharacterized protein</fullName>
    </submittedName>
</protein>
<dbReference type="AlphaFoldDB" id="E4XQC3"/>
<accession>E4XQC3</accession>
<sequence length="473" mass="54036">MSRKNSNERDINEDPLQSLDDELDIGNIAEDVDWSLDQAAEEERERPETPSLPETPEGPLMIDENPATAESPEPATTTPEPAGTEEERNTQRVKSTIVVVSKPAPDIRAGENWTMADYGSRSARAPPQHQSQNWDYNRGYHDRERPAAQYDGRYSVRNGREDLLKLGRKENSPGDFIHKVYKYRHQMTEADRATLWNKLYSQLWGYVKSRPQNWTRTEIVEAFKNLRYYVDPPAGSTFAPTLEQWQAAPETRRVLSAIDAISMWFKQKRFSAAQAEIEHFNKENRRYRIERENAVRKDADPPAEAPSARTGSGRVYHSTSSEDDRDTRKRKENEFDKPAAKRHSPPPPNPPRSHSRDRQSSSSAWPDAPPAPKPSAAPLPSQETRRFGAPPPPPKKAPLLKSAIFPSSGSDSGRDDQFGDDKYRRRAERKKEQKALERRQRDLEEASNPPYARFRVRAFSTAPATRASHYFCF</sequence>
<feature type="compositionally biased region" description="Low complexity" evidence="1">
    <location>
        <begin position="49"/>
        <end position="82"/>
    </location>
</feature>
<feature type="compositionally biased region" description="Acidic residues" evidence="1">
    <location>
        <begin position="19"/>
        <end position="40"/>
    </location>
</feature>
<keyword evidence="3" id="KW-1185">Reference proteome</keyword>
<evidence type="ECO:0000313" key="2">
    <source>
        <dbReference type="EMBL" id="CBY12009.1"/>
    </source>
</evidence>
<proteinExistence type="predicted"/>
<dbReference type="Proteomes" id="UP000001307">
    <property type="component" value="Unassembled WGS sequence"/>
</dbReference>
<feature type="compositionally biased region" description="Pro residues" evidence="1">
    <location>
        <begin position="367"/>
        <end position="377"/>
    </location>
</feature>
<dbReference type="EMBL" id="FN653103">
    <property type="protein sequence ID" value="CBY12009.1"/>
    <property type="molecule type" value="Genomic_DNA"/>
</dbReference>
<feature type="region of interest" description="Disordered" evidence="1">
    <location>
        <begin position="119"/>
        <end position="139"/>
    </location>
</feature>
<feature type="compositionally biased region" description="Basic and acidic residues" evidence="1">
    <location>
        <begin position="412"/>
        <end position="444"/>
    </location>
</feature>
<feature type="compositionally biased region" description="Basic and acidic residues" evidence="1">
    <location>
        <begin position="1"/>
        <end position="12"/>
    </location>
</feature>
<evidence type="ECO:0000256" key="1">
    <source>
        <dbReference type="SAM" id="MobiDB-lite"/>
    </source>
</evidence>
<reference evidence="2" key="1">
    <citation type="journal article" date="2010" name="Science">
        <title>Plasticity of animal genome architecture unmasked by rapid evolution of a pelagic tunicate.</title>
        <authorList>
            <person name="Denoeud F."/>
            <person name="Henriet S."/>
            <person name="Mungpakdee S."/>
            <person name="Aury J.M."/>
            <person name="Da Silva C."/>
            <person name="Brinkmann H."/>
            <person name="Mikhaleva J."/>
            <person name="Olsen L.C."/>
            <person name="Jubin C."/>
            <person name="Canestro C."/>
            <person name="Bouquet J.M."/>
            <person name="Danks G."/>
            <person name="Poulain J."/>
            <person name="Campsteijn C."/>
            <person name="Adamski M."/>
            <person name="Cross I."/>
            <person name="Yadetie F."/>
            <person name="Muffato M."/>
            <person name="Louis A."/>
            <person name="Butcher S."/>
            <person name="Tsagkogeorga G."/>
            <person name="Konrad A."/>
            <person name="Singh S."/>
            <person name="Jensen M.F."/>
            <person name="Cong E.H."/>
            <person name="Eikeseth-Otteraa H."/>
            <person name="Noel B."/>
            <person name="Anthouard V."/>
            <person name="Porcel B.M."/>
            <person name="Kachouri-Lafond R."/>
            <person name="Nishino A."/>
            <person name="Ugolini M."/>
            <person name="Chourrout P."/>
            <person name="Nishida H."/>
            <person name="Aasland R."/>
            <person name="Huzurbazar S."/>
            <person name="Westhof E."/>
            <person name="Delsuc F."/>
            <person name="Lehrach H."/>
            <person name="Reinhardt R."/>
            <person name="Weissenbach J."/>
            <person name="Roy S.W."/>
            <person name="Artiguenave F."/>
            <person name="Postlethwait J.H."/>
            <person name="Manak J.R."/>
            <person name="Thompson E.M."/>
            <person name="Jaillon O."/>
            <person name="Du Pasquier L."/>
            <person name="Boudinot P."/>
            <person name="Liberles D.A."/>
            <person name="Volff J.N."/>
            <person name="Philippe H."/>
            <person name="Lenhard B."/>
            <person name="Roest Crollius H."/>
            <person name="Wincker P."/>
            <person name="Chourrout D."/>
        </authorList>
    </citation>
    <scope>NUCLEOTIDE SEQUENCE [LARGE SCALE GENOMIC DNA]</scope>
</reference>
<feature type="region of interest" description="Disordered" evidence="1">
    <location>
        <begin position="291"/>
        <end position="449"/>
    </location>
</feature>
<organism evidence="2">
    <name type="scientific">Oikopleura dioica</name>
    <name type="common">Tunicate</name>
    <dbReference type="NCBI Taxonomy" id="34765"/>
    <lineage>
        <taxon>Eukaryota</taxon>
        <taxon>Metazoa</taxon>
        <taxon>Chordata</taxon>
        <taxon>Tunicata</taxon>
        <taxon>Appendicularia</taxon>
        <taxon>Copelata</taxon>
        <taxon>Oikopleuridae</taxon>
        <taxon>Oikopleura</taxon>
    </lineage>
</organism>
<evidence type="ECO:0000313" key="3">
    <source>
        <dbReference type="Proteomes" id="UP000001307"/>
    </source>
</evidence>
<feature type="region of interest" description="Disordered" evidence="1">
    <location>
        <begin position="1"/>
        <end position="95"/>
    </location>
</feature>